<comment type="caution">
    <text evidence="1">The sequence shown here is derived from an EMBL/GenBank/DDBJ whole genome shotgun (WGS) entry which is preliminary data.</text>
</comment>
<dbReference type="AlphaFoldDB" id="A0A2P2E816"/>
<organism evidence="1 2">
    <name type="scientific">Candidatus Phycosocius bacilliformis</name>
    <dbReference type="NCBI Taxonomy" id="1445552"/>
    <lineage>
        <taxon>Bacteria</taxon>
        <taxon>Pseudomonadati</taxon>
        <taxon>Pseudomonadota</taxon>
        <taxon>Alphaproteobacteria</taxon>
        <taxon>Caulobacterales</taxon>
        <taxon>Caulobacterales incertae sedis</taxon>
        <taxon>Candidatus Phycosocius</taxon>
    </lineage>
</organism>
<keyword evidence="2" id="KW-1185">Reference proteome</keyword>
<reference evidence="1 2" key="1">
    <citation type="journal article" date="2018" name="Genome Announc.">
        <title>Draft Genome Sequence of "Candidatus Phycosocius bacilliformis," an Alphaproteobacterial Ectosymbiont of the Hydrocarbon-Producing Green Alga Botryococcus braunii.</title>
        <authorList>
            <person name="Tanabe Y."/>
            <person name="Yamaguchi H."/>
            <person name="Watanabe M.M."/>
        </authorList>
    </citation>
    <scope>NUCLEOTIDE SEQUENCE [LARGE SCALE GENOMIC DNA]</scope>
    <source>
        <strain evidence="1 2">BOTRYCO-2</strain>
    </source>
</reference>
<proteinExistence type="predicted"/>
<evidence type="ECO:0000313" key="1">
    <source>
        <dbReference type="EMBL" id="GBF57205.1"/>
    </source>
</evidence>
<accession>A0A2P2E816</accession>
<sequence length="130" mass="13470">MSLLRIEANLGPTLHARRCASAVAGRLVASNTRMWRKDQIDFDYPVYRFNQCIVRGRNRVGRSQAPKPQGCGPATAGLGTGAFGVTGRTVSLASPGVVLAFGPSLLADPAATAAAAAFIWARVAASSGSV</sequence>
<evidence type="ECO:0000313" key="2">
    <source>
        <dbReference type="Proteomes" id="UP000245086"/>
    </source>
</evidence>
<dbReference type="Proteomes" id="UP000245086">
    <property type="component" value="Unassembled WGS sequence"/>
</dbReference>
<protein>
    <submittedName>
        <fullName evidence="1">Uncharacterized protein</fullName>
    </submittedName>
</protein>
<dbReference type="EMBL" id="BFBR01000002">
    <property type="protein sequence ID" value="GBF57205.1"/>
    <property type="molecule type" value="Genomic_DNA"/>
</dbReference>
<gene>
    <name evidence="1" type="ORF">PbB2_00869</name>
</gene>
<name>A0A2P2E816_9PROT</name>